<name>A0ABT1AWB2_9FLAO</name>
<keyword evidence="2" id="KW-0472">Membrane</keyword>
<sequence>MTLTTKIVLALIVLHLLVGFGWLLYKLLPPGSGLADPNDREDRTKNEPKTDAHEKNIS</sequence>
<keyword evidence="2" id="KW-1133">Transmembrane helix</keyword>
<feature type="region of interest" description="Disordered" evidence="1">
    <location>
        <begin position="31"/>
        <end position="58"/>
    </location>
</feature>
<dbReference type="RefSeq" id="WP_252740289.1">
    <property type="nucleotide sequence ID" value="NZ_JAMXIB010000002.1"/>
</dbReference>
<gene>
    <name evidence="3" type="ORF">NG653_03540</name>
</gene>
<comment type="caution">
    <text evidence="3">The sequence shown here is derived from an EMBL/GenBank/DDBJ whole genome shotgun (WGS) entry which is preliminary data.</text>
</comment>
<evidence type="ECO:0000256" key="2">
    <source>
        <dbReference type="SAM" id="Phobius"/>
    </source>
</evidence>
<dbReference type="Proteomes" id="UP001206312">
    <property type="component" value="Unassembled WGS sequence"/>
</dbReference>
<accession>A0ABT1AWB2</accession>
<dbReference type="EMBL" id="JAMXIB010000002">
    <property type="protein sequence ID" value="MCO5723915.1"/>
    <property type="molecule type" value="Genomic_DNA"/>
</dbReference>
<feature type="compositionally biased region" description="Basic and acidic residues" evidence="1">
    <location>
        <begin position="37"/>
        <end position="58"/>
    </location>
</feature>
<keyword evidence="4" id="KW-1185">Reference proteome</keyword>
<keyword evidence="2" id="KW-0812">Transmembrane</keyword>
<organism evidence="3 4">
    <name type="scientific">Robiginitalea marina</name>
    <dbReference type="NCBI Taxonomy" id="2954105"/>
    <lineage>
        <taxon>Bacteria</taxon>
        <taxon>Pseudomonadati</taxon>
        <taxon>Bacteroidota</taxon>
        <taxon>Flavobacteriia</taxon>
        <taxon>Flavobacteriales</taxon>
        <taxon>Flavobacteriaceae</taxon>
        <taxon>Robiginitalea</taxon>
    </lineage>
</organism>
<reference evidence="3 4" key="1">
    <citation type="submission" date="2022-06" db="EMBL/GenBank/DDBJ databases">
        <authorList>
            <person name="Xuan X."/>
        </authorList>
    </citation>
    <scope>NUCLEOTIDE SEQUENCE [LARGE SCALE GENOMIC DNA]</scope>
    <source>
        <strain evidence="3 4">2V75</strain>
    </source>
</reference>
<feature type="transmembrane region" description="Helical" evidence="2">
    <location>
        <begin position="7"/>
        <end position="25"/>
    </location>
</feature>
<proteinExistence type="predicted"/>
<evidence type="ECO:0000256" key="1">
    <source>
        <dbReference type="SAM" id="MobiDB-lite"/>
    </source>
</evidence>
<evidence type="ECO:0000313" key="4">
    <source>
        <dbReference type="Proteomes" id="UP001206312"/>
    </source>
</evidence>
<evidence type="ECO:0000313" key="3">
    <source>
        <dbReference type="EMBL" id="MCO5723915.1"/>
    </source>
</evidence>
<protein>
    <submittedName>
        <fullName evidence="3">Uncharacterized protein</fullName>
    </submittedName>
</protein>